<dbReference type="Proteomes" id="UP001151760">
    <property type="component" value="Unassembled WGS sequence"/>
</dbReference>
<evidence type="ECO:0000313" key="2">
    <source>
        <dbReference type="Proteomes" id="UP001151760"/>
    </source>
</evidence>
<comment type="caution">
    <text evidence="1">The sequence shown here is derived from an EMBL/GenBank/DDBJ whole genome shotgun (WGS) entry which is preliminary data.</text>
</comment>
<organism evidence="1 2">
    <name type="scientific">Tanacetum coccineum</name>
    <dbReference type="NCBI Taxonomy" id="301880"/>
    <lineage>
        <taxon>Eukaryota</taxon>
        <taxon>Viridiplantae</taxon>
        <taxon>Streptophyta</taxon>
        <taxon>Embryophyta</taxon>
        <taxon>Tracheophyta</taxon>
        <taxon>Spermatophyta</taxon>
        <taxon>Magnoliopsida</taxon>
        <taxon>eudicotyledons</taxon>
        <taxon>Gunneridae</taxon>
        <taxon>Pentapetalae</taxon>
        <taxon>asterids</taxon>
        <taxon>campanulids</taxon>
        <taxon>Asterales</taxon>
        <taxon>Asteraceae</taxon>
        <taxon>Asteroideae</taxon>
        <taxon>Anthemideae</taxon>
        <taxon>Anthemidinae</taxon>
        <taxon>Tanacetum</taxon>
    </lineage>
</organism>
<accession>A0ABQ5C9P9</accession>
<reference evidence="1" key="2">
    <citation type="submission" date="2022-01" db="EMBL/GenBank/DDBJ databases">
        <authorList>
            <person name="Yamashiro T."/>
            <person name="Shiraishi A."/>
            <person name="Satake H."/>
            <person name="Nakayama K."/>
        </authorList>
    </citation>
    <scope>NUCLEOTIDE SEQUENCE</scope>
</reference>
<gene>
    <name evidence="1" type="ORF">Tco_0893737</name>
</gene>
<keyword evidence="2" id="KW-1185">Reference proteome</keyword>
<protein>
    <submittedName>
        <fullName evidence="1">Uncharacterized protein</fullName>
    </submittedName>
</protein>
<proteinExistence type="predicted"/>
<sequence>MNLDIRFVLKLILVQPQRIRNRKLVRIHSWISFDLEAGAGWITEDETRAVLPELEMCTWSMDISGSRSTSLEEEELGAGAEGPTKVIPLRVVITLISSMGLDSNNIDWNDFDTDSGYSCSESFDYSDWNYLLD</sequence>
<dbReference type="EMBL" id="BQNB010014084">
    <property type="protein sequence ID" value="GJT23800.1"/>
    <property type="molecule type" value="Genomic_DNA"/>
</dbReference>
<name>A0ABQ5C9P9_9ASTR</name>
<evidence type="ECO:0000313" key="1">
    <source>
        <dbReference type="EMBL" id="GJT23800.1"/>
    </source>
</evidence>
<reference evidence="1" key="1">
    <citation type="journal article" date="2022" name="Int. J. Mol. Sci.">
        <title>Draft Genome of Tanacetum Coccineum: Genomic Comparison of Closely Related Tanacetum-Family Plants.</title>
        <authorList>
            <person name="Yamashiro T."/>
            <person name="Shiraishi A."/>
            <person name="Nakayama K."/>
            <person name="Satake H."/>
        </authorList>
    </citation>
    <scope>NUCLEOTIDE SEQUENCE</scope>
</reference>